<dbReference type="PaxDb" id="2711-XP_006493410.1"/>
<evidence type="ECO:0000259" key="3">
    <source>
        <dbReference type="Pfam" id="PF14364"/>
    </source>
</evidence>
<dbReference type="PANTHER" id="PTHR33098">
    <property type="entry name" value="COTTON FIBER (DUF761)"/>
    <property type="match status" value="1"/>
</dbReference>
<dbReference type="Pfam" id="PF14364">
    <property type="entry name" value="DUF4408"/>
    <property type="match status" value="1"/>
</dbReference>
<dbReference type="Proteomes" id="UP000027120">
    <property type="component" value="Unassembled WGS sequence"/>
</dbReference>
<dbReference type="STRING" id="2711.A0A067E105"/>
<evidence type="ECO:0000313" key="5">
    <source>
        <dbReference type="Proteomes" id="UP000027120"/>
    </source>
</evidence>
<feature type="domain" description="DUF4408" evidence="3">
    <location>
        <begin position="54"/>
        <end position="86"/>
    </location>
</feature>
<dbReference type="eggNOG" id="ENOG502SMXN">
    <property type="taxonomic scope" value="Eukaryota"/>
</dbReference>
<protein>
    <recommendedName>
        <fullName evidence="3">DUF4408 domain-containing protein</fullName>
    </recommendedName>
</protein>
<keyword evidence="2" id="KW-0812">Transmembrane</keyword>
<dbReference type="EMBL" id="KK785134">
    <property type="protein sequence ID" value="KDO48733.1"/>
    <property type="molecule type" value="Genomic_DNA"/>
</dbReference>
<keyword evidence="2" id="KW-0472">Membrane</keyword>
<evidence type="ECO:0000313" key="4">
    <source>
        <dbReference type="EMBL" id="KDO48733.1"/>
    </source>
</evidence>
<gene>
    <name evidence="4" type="ORF">CISIN_1g023658mg</name>
</gene>
<sequence>MGDLFQNFDPKSSRLETVTRAAKLLFLSAGFVSTFMLFKVAIIPYICSTVSTIPSLFISLRFWLSPPYIYIIVNFIIITIAAYSTFRIQNDPSDETHAHTITKPMNKTYKTQQQQHIGIKKNTAPAMIVEDEAKEERPTSVTEKRTFPSQETASKGEDFPENQTETEDENDGSLEETWKLITEGQGKRAEPQLKKSDTWDALSPAAAASADAGGSDNDENDPTAWAKRELRKSETFSDRTSLRREESMSQDELNRRVEAFIKKFNNEMRLQRLESDQRV</sequence>
<dbReference type="PANTHER" id="PTHR33098:SF114">
    <property type="entry name" value="DUF4408 DOMAIN-CONTAINING PROTEIN"/>
    <property type="match status" value="1"/>
</dbReference>
<feature type="region of interest" description="Disordered" evidence="1">
    <location>
        <begin position="115"/>
        <end position="252"/>
    </location>
</feature>
<evidence type="ECO:0000256" key="2">
    <source>
        <dbReference type="SAM" id="Phobius"/>
    </source>
</evidence>
<feature type="compositionally biased region" description="Acidic residues" evidence="1">
    <location>
        <begin position="164"/>
        <end position="174"/>
    </location>
</feature>
<keyword evidence="2" id="KW-1133">Transmembrane helix</keyword>
<feature type="transmembrane region" description="Helical" evidence="2">
    <location>
        <begin position="67"/>
        <end position="86"/>
    </location>
</feature>
<evidence type="ECO:0000256" key="1">
    <source>
        <dbReference type="SAM" id="MobiDB-lite"/>
    </source>
</evidence>
<dbReference type="Pfam" id="PF05553">
    <property type="entry name" value="DUF761"/>
    <property type="match status" value="1"/>
</dbReference>
<proteinExistence type="predicted"/>
<feature type="compositionally biased region" description="Basic and acidic residues" evidence="1">
    <location>
        <begin position="226"/>
        <end position="252"/>
    </location>
</feature>
<keyword evidence="5" id="KW-1185">Reference proteome</keyword>
<feature type="compositionally biased region" description="Basic and acidic residues" evidence="1">
    <location>
        <begin position="134"/>
        <end position="146"/>
    </location>
</feature>
<name>A0A067E105_CITSI</name>
<accession>A0A067E105</accession>
<dbReference type="AlphaFoldDB" id="A0A067E105"/>
<dbReference type="InterPro" id="IPR008480">
    <property type="entry name" value="DUF761_pln"/>
</dbReference>
<feature type="transmembrane region" description="Helical" evidence="2">
    <location>
        <begin position="21"/>
        <end position="47"/>
    </location>
</feature>
<feature type="compositionally biased region" description="Low complexity" evidence="1">
    <location>
        <begin position="205"/>
        <end position="215"/>
    </location>
</feature>
<organism evidence="4 5">
    <name type="scientific">Citrus sinensis</name>
    <name type="common">Sweet orange</name>
    <name type="synonym">Citrus aurantium var. sinensis</name>
    <dbReference type="NCBI Taxonomy" id="2711"/>
    <lineage>
        <taxon>Eukaryota</taxon>
        <taxon>Viridiplantae</taxon>
        <taxon>Streptophyta</taxon>
        <taxon>Embryophyta</taxon>
        <taxon>Tracheophyta</taxon>
        <taxon>Spermatophyta</taxon>
        <taxon>Magnoliopsida</taxon>
        <taxon>eudicotyledons</taxon>
        <taxon>Gunneridae</taxon>
        <taxon>Pentapetalae</taxon>
        <taxon>rosids</taxon>
        <taxon>malvids</taxon>
        <taxon>Sapindales</taxon>
        <taxon>Rutaceae</taxon>
        <taxon>Aurantioideae</taxon>
        <taxon>Citrus</taxon>
    </lineage>
</organism>
<dbReference type="InterPro" id="IPR025520">
    <property type="entry name" value="DUF4408"/>
</dbReference>
<feature type="compositionally biased region" description="Basic and acidic residues" evidence="1">
    <location>
        <begin position="185"/>
        <end position="198"/>
    </location>
</feature>
<reference evidence="4 5" key="1">
    <citation type="submission" date="2014-04" db="EMBL/GenBank/DDBJ databases">
        <authorList>
            <consortium name="International Citrus Genome Consortium"/>
            <person name="Gmitter F."/>
            <person name="Chen C."/>
            <person name="Farmerie W."/>
            <person name="Harkins T."/>
            <person name="Desany B."/>
            <person name="Mohiuddin M."/>
            <person name="Kodira C."/>
            <person name="Borodovsky M."/>
            <person name="Lomsadze A."/>
            <person name="Burns P."/>
            <person name="Jenkins J."/>
            <person name="Prochnik S."/>
            <person name="Shu S."/>
            <person name="Chapman J."/>
            <person name="Pitluck S."/>
            <person name="Schmutz J."/>
            <person name="Rokhsar D."/>
        </authorList>
    </citation>
    <scope>NUCLEOTIDE SEQUENCE</scope>
</reference>